<protein>
    <recommendedName>
        <fullName evidence="2">MACPF domain-containing protein</fullName>
    </recommendedName>
</protein>
<keyword evidence="1" id="KW-0732">Signal</keyword>
<organism evidence="3 4">
    <name type="scientific">Babesia divergens</name>
    <dbReference type="NCBI Taxonomy" id="32595"/>
    <lineage>
        <taxon>Eukaryota</taxon>
        <taxon>Sar</taxon>
        <taxon>Alveolata</taxon>
        <taxon>Apicomplexa</taxon>
        <taxon>Aconoidasida</taxon>
        <taxon>Piroplasmida</taxon>
        <taxon>Babesiidae</taxon>
        <taxon>Babesia</taxon>
    </lineage>
</organism>
<keyword evidence="4" id="KW-1185">Reference proteome</keyword>
<reference evidence="3" key="2">
    <citation type="submission" date="2021-05" db="EMBL/GenBank/DDBJ databases">
        <authorList>
            <person name="Pain A."/>
        </authorList>
    </citation>
    <scope>NUCLEOTIDE SEQUENCE</scope>
    <source>
        <strain evidence="3">1802A</strain>
    </source>
</reference>
<dbReference type="Proteomes" id="UP001195914">
    <property type="component" value="Unassembled WGS sequence"/>
</dbReference>
<evidence type="ECO:0000313" key="4">
    <source>
        <dbReference type="Proteomes" id="UP001195914"/>
    </source>
</evidence>
<accession>A0AAD9GEN9</accession>
<evidence type="ECO:0000259" key="2">
    <source>
        <dbReference type="PROSITE" id="PS51412"/>
    </source>
</evidence>
<feature type="domain" description="MACPF" evidence="2">
    <location>
        <begin position="48"/>
        <end position="391"/>
    </location>
</feature>
<evidence type="ECO:0000256" key="1">
    <source>
        <dbReference type="SAM" id="SignalP"/>
    </source>
</evidence>
<dbReference type="Pfam" id="PF01823">
    <property type="entry name" value="MACPF"/>
    <property type="match status" value="1"/>
</dbReference>
<feature type="signal peptide" evidence="1">
    <location>
        <begin position="1"/>
        <end position="28"/>
    </location>
</feature>
<gene>
    <name evidence="3" type="ORF">X943_003540</name>
</gene>
<evidence type="ECO:0000313" key="3">
    <source>
        <dbReference type="EMBL" id="KAK1936900.1"/>
    </source>
</evidence>
<dbReference type="InterPro" id="IPR020864">
    <property type="entry name" value="MACPF"/>
</dbReference>
<proteinExistence type="predicted"/>
<comment type="caution">
    <text evidence="3">The sequence shown here is derived from an EMBL/GenBank/DDBJ whole genome shotgun (WGS) entry which is preliminary data.</text>
</comment>
<dbReference type="EMBL" id="JAHBMH010000034">
    <property type="protein sequence ID" value="KAK1936900.1"/>
    <property type="molecule type" value="Genomic_DNA"/>
</dbReference>
<name>A0AAD9GEN9_BABDI</name>
<feature type="chain" id="PRO_5042148920" description="MACPF domain-containing protein" evidence="1">
    <location>
        <begin position="29"/>
        <end position="621"/>
    </location>
</feature>
<dbReference type="AlphaFoldDB" id="A0AAD9GEN9"/>
<dbReference type="PROSITE" id="PS51412">
    <property type="entry name" value="MACPF_2"/>
    <property type="match status" value="1"/>
</dbReference>
<sequence>MKRSALTNDALKLKCLIVALAVATVVRGESWKRGRYKGERFPVPLEKQKKIFEDANKTPNNIEYVGCGYDMYNGSNIDEHAGFSLNNYRAPILDTYNITQTTLKKQPNQLGIWVFNEFLCDISSELTSIKSLQTLNKIVGSHDVKEYAVLGSYLMTKTTNTLDMLNKLLGFRKVIVKKYNCAVYSAGIVTENSRWTMTRFHNIVKKLMNGCKGGWKEGDCPLDKYTTSMDDGGCEICVGPWMRFFADFGTHITARVTMGGIIRKFSNYSQLAAKRKESTVEVKAATSSTWFGIFNKTAENTSHGFKEDSRSDLEDDALQYTVGPEPNDESLPPEAIEDWVCKVAQNPVPIKTEFMSLSEFMPDDESRKMYAKALKYYAKLKGVDYRDDNLTAQKSENSLLHLMKQSSVVVLNGPQEMDKDVCMGKSRILFGFAVNLNERMQILKVKPCYSGLNACIIDHNKDVNSSFILAYCAEVRDYDFTQKIIKGSSHAGIYSEAKCPRNTVVGLGAIIRFQDPVMIKSCPKGNSGCGFPDLGINGLIWIVCVPQNTFGLNTYDIRANLVMPRRGITCDSGQRVINGFSIMSGGAGNNVRAEACGKFETTCRSSFKDPTYVASYVICAH</sequence>
<reference evidence="3" key="1">
    <citation type="journal article" date="2014" name="Nucleic Acids Res.">
        <title>The evolutionary dynamics of variant antigen genes in Babesia reveal a history of genomic innovation underlying host-parasite interaction.</title>
        <authorList>
            <person name="Jackson A.P."/>
            <person name="Otto T.D."/>
            <person name="Darby A."/>
            <person name="Ramaprasad A."/>
            <person name="Xia D."/>
            <person name="Echaide I.E."/>
            <person name="Farber M."/>
            <person name="Gahlot S."/>
            <person name="Gamble J."/>
            <person name="Gupta D."/>
            <person name="Gupta Y."/>
            <person name="Jackson L."/>
            <person name="Malandrin L."/>
            <person name="Malas T.B."/>
            <person name="Moussa E."/>
            <person name="Nair M."/>
            <person name="Reid A.J."/>
            <person name="Sanders M."/>
            <person name="Sharma J."/>
            <person name="Tracey A."/>
            <person name="Quail M.A."/>
            <person name="Weir W."/>
            <person name="Wastling J.M."/>
            <person name="Hall N."/>
            <person name="Willadsen P."/>
            <person name="Lingelbach K."/>
            <person name="Shiels B."/>
            <person name="Tait A."/>
            <person name="Berriman M."/>
            <person name="Allred D.R."/>
            <person name="Pain A."/>
        </authorList>
    </citation>
    <scope>NUCLEOTIDE SEQUENCE</scope>
    <source>
        <strain evidence="3">1802A</strain>
    </source>
</reference>